<dbReference type="Pfam" id="PF04079">
    <property type="entry name" value="SMC_ScpB"/>
    <property type="match status" value="1"/>
</dbReference>
<dbReference type="PANTHER" id="PTHR34298">
    <property type="entry name" value="SEGREGATION AND CONDENSATION PROTEIN B"/>
    <property type="match status" value="1"/>
</dbReference>
<organism evidence="5 6">
    <name type="scientific">Conchiformibius kuhniae</name>
    <dbReference type="NCBI Taxonomy" id="211502"/>
    <lineage>
        <taxon>Bacteria</taxon>
        <taxon>Pseudomonadati</taxon>
        <taxon>Pseudomonadota</taxon>
        <taxon>Betaproteobacteria</taxon>
        <taxon>Neisseriales</taxon>
        <taxon>Neisseriaceae</taxon>
        <taxon>Conchiformibius</taxon>
    </lineage>
</organism>
<protein>
    <submittedName>
        <fullName evidence="5">SMC-Scp complex subunit ScpB</fullName>
    </submittedName>
</protein>
<proteinExistence type="predicted"/>
<evidence type="ECO:0000256" key="2">
    <source>
        <dbReference type="ARBA" id="ARBA00022618"/>
    </source>
</evidence>
<keyword evidence="1" id="KW-0963">Cytoplasm</keyword>
<reference evidence="5" key="1">
    <citation type="journal article" date="2022" name="Res Sq">
        <title>Evolution of multicellular longitudinally dividing oral cavity symbionts (Neisseriaceae).</title>
        <authorList>
            <person name="Nyongesa S."/>
            <person name="Weber P."/>
            <person name="Bernet E."/>
            <person name="Pullido F."/>
            <person name="Nieckarz M."/>
            <person name="Delaby M."/>
            <person name="Nieves C."/>
            <person name="Viehboeck T."/>
            <person name="Krause N."/>
            <person name="Rivera-Millot A."/>
            <person name="Nakamura A."/>
            <person name="Vischer N."/>
            <person name="VanNieuwenhze M."/>
            <person name="Brun Y."/>
            <person name="Cava F."/>
            <person name="Bulgheresi S."/>
            <person name="Veyrier F."/>
        </authorList>
    </citation>
    <scope>NUCLEOTIDE SEQUENCE</scope>
    <source>
        <strain evidence="5">17694</strain>
    </source>
</reference>
<dbReference type="Gene3D" id="1.10.10.10">
    <property type="entry name" value="Winged helix-like DNA-binding domain superfamily/Winged helix DNA-binding domain"/>
    <property type="match status" value="2"/>
</dbReference>
<gene>
    <name evidence="5" type="ORF">LVJ77_04610</name>
</gene>
<dbReference type="InterPro" id="IPR036388">
    <property type="entry name" value="WH-like_DNA-bd_sf"/>
</dbReference>
<evidence type="ECO:0000256" key="4">
    <source>
        <dbReference type="ARBA" id="ARBA00023306"/>
    </source>
</evidence>
<dbReference type="KEGG" id="ckh:LVJ77_04610"/>
<evidence type="ECO:0000313" key="6">
    <source>
        <dbReference type="Proteomes" id="UP000831534"/>
    </source>
</evidence>
<reference evidence="5" key="2">
    <citation type="submission" date="2024-09" db="EMBL/GenBank/DDBJ databases">
        <authorList>
            <person name="Veyrier F.J."/>
        </authorList>
    </citation>
    <scope>NUCLEOTIDE SEQUENCE</scope>
    <source>
        <strain evidence="5">17694</strain>
    </source>
</reference>
<evidence type="ECO:0000256" key="1">
    <source>
        <dbReference type="ARBA" id="ARBA00022490"/>
    </source>
</evidence>
<dbReference type="AlphaFoldDB" id="A0A8T9MWW6"/>
<accession>A0A8T9MWW6</accession>
<sequence>MNMPLPPPLLLEAALLTSAEPLGEAALCRLCEPPLSREAVRAHLHDLQKHWQNRALTLEQTAAGWRFRVCAEAFSRLGQWQQQRPPRYSRAVLETLAVIAYKQPVTRGDIEAVRGVSVSQNVMQVLQERGWIAAAGQRDSIGKPTLWATTAAFLSDFGLNGLDELPPLADLGAVFSDEETDT</sequence>
<keyword evidence="6" id="KW-1185">Reference proteome</keyword>
<dbReference type="Proteomes" id="UP000831534">
    <property type="component" value="Chromosome"/>
</dbReference>
<name>A0A8T9MWW6_9NEIS</name>
<dbReference type="PANTHER" id="PTHR34298:SF2">
    <property type="entry name" value="SEGREGATION AND CONDENSATION PROTEIN B"/>
    <property type="match status" value="1"/>
</dbReference>
<dbReference type="InterPro" id="IPR005234">
    <property type="entry name" value="ScpB_csome_segregation"/>
</dbReference>
<dbReference type="PIRSF" id="PIRSF019345">
    <property type="entry name" value="ScpB"/>
    <property type="match status" value="1"/>
</dbReference>
<evidence type="ECO:0000256" key="3">
    <source>
        <dbReference type="ARBA" id="ARBA00022829"/>
    </source>
</evidence>
<dbReference type="RefSeq" id="WP_027010186.1">
    <property type="nucleotide sequence ID" value="NZ_CP091521.1"/>
</dbReference>
<dbReference type="GO" id="GO:0051301">
    <property type="term" value="P:cell division"/>
    <property type="evidence" value="ECO:0007669"/>
    <property type="project" value="UniProtKB-KW"/>
</dbReference>
<dbReference type="EMBL" id="CP091521">
    <property type="protein sequence ID" value="UOP05644.1"/>
    <property type="molecule type" value="Genomic_DNA"/>
</dbReference>
<keyword evidence="3" id="KW-0159">Chromosome partition</keyword>
<dbReference type="InterPro" id="IPR036390">
    <property type="entry name" value="WH_DNA-bd_sf"/>
</dbReference>
<dbReference type="SUPFAM" id="SSF46785">
    <property type="entry name" value="Winged helix' DNA-binding domain"/>
    <property type="match status" value="2"/>
</dbReference>
<keyword evidence="2" id="KW-0132">Cell division</keyword>
<keyword evidence="4" id="KW-0131">Cell cycle</keyword>
<dbReference type="GO" id="GO:0051304">
    <property type="term" value="P:chromosome separation"/>
    <property type="evidence" value="ECO:0007669"/>
    <property type="project" value="InterPro"/>
</dbReference>
<evidence type="ECO:0000313" key="5">
    <source>
        <dbReference type="EMBL" id="UOP05644.1"/>
    </source>
</evidence>